<sequence>MKKKRIADSIESAYSTESVYNPVDSDKKMLEAIVCSDWHLEGLDKHFPTDSVERQLETLDRVYQYAIENGISIVIVPGDITDKYRMTDDTKYLLMKFFMKYDGIIWTYYCGGNHDWGDKTQTSMDLIKSFCEWNFLKTLKIILRPEQMILDGVVVNFLPHPAEESIKHKKPCLNFCHVEAIGALGDNGRPLKTKKDIKVDPRDYTISGHIHLYQDLESKRFLYCGSPYQKTFGEALPKGFIHIKAGYKGKKLIVKHKFVDSKPGFRLQTVAIEDQKEWSKLEVNPAIRYRVVVADGVQIPSDIRVRVPNISLLLSANKNADLNNIMEVDISEKVLSDIHPKDGLKKFLKASGIKKSLRIEAMNEVDTILSEIGYTA</sequence>
<dbReference type="InterPro" id="IPR004843">
    <property type="entry name" value="Calcineurin-like_PHP"/>
</dbReference>
<proteinExistence type="predicted"/>
<keyword evidence="2" id="KW-0540">Nuclease</keyword>
<accession>A0A384ZWH2</accession>
<name>A0A384ZWH2_9CAUD</name>
<reference evidence="2 3" key="1">
    <citation type="journal article" date="2018" name="Front. Microbiol.">
        <title>Jumbo Bacteriophages Are Represented Within an Increasing Diversity of Environmental Viruses Infecting the Emerging Phytopathogen, Dickeya solani.</title>
        <authorList>
            <person name="Day A.W."/>
            <person name="Ahn J."/>
            <person name="Salmond G.P.C."/>
        </authorList>
    </citation>
    <scope>NUCLEOTIDE SEQUENCE [LARGE SCALE GENOMIC DNA]</scope>
</reference>
<dbReference type="Gene3D" id="3.60.21.10">
    <property type="match status" value="1"/>
</dbReference>
<dbReference type="GO" id="GO:0016787">
    <property type="term" value="F:hydrolase activity"/>
    <property type="evidence" value="ECO:0007669"/>
    <property type="project" value="InterPro"/>
</dbReference>
<evidence type="ECO:0000259" key="1">
    <source>
        <dbReference type="Pfam" id="PF00149"/>
    </source>
</evidence>
<feature type="domain" description="Calcineurin-like phosphoesterase" evidence="1">
    <location>
        <begin position="33"/>
        <end position="140"/>
    </location>
</feature>
<dbReference type="PANTHER" id="PTHR30337:SF0">
    <property type="entry name" value="NUCLEASE SBCCD SUBUNIT D"/>
    <property type="match status" value="1"/>
</dbReference>
<dbReference type="InterPro" id="IPR050535">
    <property type="entry name" value="DNA_Repair-Maintenance_Comp"/>
</dbReference>
<protein>
    <submittedName>
        <fullName evidence="2">Putative recombination-related endonuclease</fullName>
    </submittedName>
</protein>
<evidence type="ECO:0000313" key="3">
    <source>
        <dbReference type="Proteomes" id="UP000263742"/>
    </source>
</evidence>
<dbReference type="EMBL" id="MH460460">
    <property type="protein sequence ID" value="AXG66577.1"/>
    <property type="molecule type" value="Genomic_DNA"/>
</dbReference>
<dbReference type="PANTHER" id="PTHR30337">
    <property type="entry name" value="COMPONENT OF ATP-DEPENDENT DSDNA EXONUCLEASE"/>
    <property type="match status" value="1"/>
</dbReference>
<dbReference type="Proteomes" id="UP000263742">
    <property type="component" value="Segment"/>
</dbReference>
<organism evidence="2 3">
    <name type="scientific">Dickeya phage vB_DsoM_JA13</name>
    <dbReference type="NCBI Taxonomy" id="2283030"/>
    <lineage>
        <taxon>Viruses</taxon>
        <taxon>Duplodnaviria</taxon>
        <taxon>Heunggongvirae</taxon>
        <taxon>Uroviricota</taxon>
        <taxon>Caudoviricetes</taxon>
        <taxon>Salmondvirus</taxon>
        <taxon>Salmondvirus JA11</taxon>
    </lineage>
</organism>
<dbReference type="SUPFAM" id="SSF56300">
    <property type="entry name" value="Metallo-dependent phosphatases"/>
    <property type="match status" value="1"/>
</dbReference>
<evidence type="ECO:0000313" key="2">
    <source>
        <dbReference type="EMBL" id="AXG66577.1"/>
    </source>
</evidence>
<dbReference type="InterPro" id="IPR029052">
    <property type="entry name" value="Metallo-depent_PP-like"/>
</dbReference>
<dbReference type="GO" id="GO:0004519">
    <property type="term" value="F:endonuclease activity"/>
    <property type="evidence" value="ECO:0007669"/>
    <property type="project" value="UniProtKB-KW"/>
</dbReference>
<keyword evidence="2" id="KW-0255">Endonuclease</keyword>
<gene>
    <name evidence="2" type="ORF">JA13_174</name>
</gene>
<dbReference type="Pfam" id="PF00149">
    <property type="entry name" value="Metallophos"/>
    <property type="match status" value="1"/>
</dbReference>
<keyword evidence="2" id="KW-0378">Hydrolase</keyword>